<comment type="caution">
    <text evidence="1">The sequence shown here is derived from an EMBL/GenBank/DDBJ whole genome shotgun (WGS) entry which is preliminary data.</text>
</comment>
<accession>A0A9N9UQI8</accession>
<dbReference type="Proteomes" id="UP000754883">
    <property type="component" value="Unassembled WGS sequence"/>
</dbReference>
<dbReference type="EMBL" id="CABFNO020001517">
    <property type="protein sequence ID" value="CAG9993132.1"/>
    <property type="molecule type" value="Genomic_DNA"/>
</dbReference>
<keyword evidence="2" id="KW-1185">Reference proteome</keyword>
<name>A0A9N9UQI8_9HYPO</name>
<evidence type="ECO:0000313" key="2">
    <source>
        <dbReference type="Proteomes" id="UP000754883"/>
    </source>
</evidence>
<reference evidence="1" key="1">
    <citation type="submission" date="2021-10" db="EMBL/GenBank/DDBJ databases">
        <authorList>
            <person name="Piombo E."/>
        </authorList>
    </citation>
    <scope>NUCLEOTIDE SEQUENCE</scope>
</reference>
<organism evidence="1 2">
    <name type="scientific">Clonostachys byssicola</name>
    <dbReference type="NCBI Taxonomy" id="160290"/>
    <lineage>
        <taxon>Eukaryota</taxon>
        <taxon>Fungi</taxon>
        <taxon>Dikarya</taxon>
        <taxon>Ascomycota</taxon>
        <taxon>Pezizomycotina</taxon>
        <taxon>Sordariomycetes</taxon>
        <taxon>Hypocreomycetidae</taxon>
        <taxon>Hypocreales</taxon>
        <taxon>Bionectriaceae</taxon>
        <taxon>Clonostachys</taxon>
    </lineage>
</organism>
<protein>
    <submittedName>
        <fullName evidence="1">Uncharacterized protein</fullName>
    </submittedName>
</protein>
<evidence type="ECO:0000313" key="1">
    <source>
        <dbReference type="EMBL" id="CAG9993132.1"/>
    </source>
</evidence>
<gene>
    <name evidence="1" type="ORF">CBYS24578_00016943</name>
</gene>
<proteinExistence type="predicted"/>
<dbReference type="AlphaFoldDB" id="A0A9N9UQI8"/>
<sequence length="182" mass="20363">MAVADLDPSQHPTPAQVYELAVDYAALLRALFADPGFKFLQKPTAEVSAIDTDNTHMGLFFTTDFVQTTYIDNILPFLPQHASRKTKELGNPWAYGDPSYQWELTWDAETKALKDKNGNSATFPTLTQAEVKDKLENLVSRGFMIKKIVFENGTDFMAKMAMGGQTYNFSDEAKAMITKIYG</sequence>
<dbReference type="OrthoDB" id="4129651at2759"/>